<evidence type="ECO:0000259" key="5">
    <source>
        <dbReference type="PROSITE" id="PS50011"/>
    </source>
</evidence>
<dbReference type="PANTHER" id="PTHR43289:SF34">
    <property type="entry name" value="SERINE_THREONINE-PROTEIN KINASE YBDM-RELATED"/>
    <property type="match status" value="1"/>
</dbReference>
<dbReference type="SUPFAM" id="SSF56112">
    <property type="entry name" value="Protein kinase-like (PK-like)"/>
    <property type="match status" value="1"/>
</dbReference>
<protein>
    <recommendedName>
        <fullName evidence="5">Protein kinase domain-containing protein</fullName>
    </recommendedName>
</protein>
<keyword evidence="1" id="KW-0808">Transferase</keyword>
<dbReference type="CDD" id="cd14014">
    <property type="entry name" value="STKc_PknB_like"/>
    <property type="match status" value="1"/>
</dbReference>
<comment type="caution">
    <text evidence="6">The sequence shown here is derived from an EMBL/GenBank/DDBJ whole genome shotgun (WGS) entry which is preliminary data.</text>
</comment>
<dbReference type="EMBL" id="LAZR01021374">
    <property type="protein sequence ID" value="KKL85548.1"/>
    <property type="molecule type" value="Genomic_DNA"/>
</dbReference>
<gene>
    <name evidence="6" type="ORF">LCGC14_1953630</name>
</gene>
<dbReference type="Pfam" id="PF00069">
    <property type="entry name" value="Pkinase"/>
    <property type="match status" value="1"/>
</dbReference>
<keyword evidence="4" id="KW-0067">ATP-binding</keyword>
<dbReference type="GO" id="GO:0005524">
    <property type="term" value="F:ATP binding"/>
    <property type="evidence" value="ECO:0007669"/>
    <property type="project" value="UniProtKB-KW"/>
</dbReference>
<dbReference type="InterPro" id="IPR011009">
    <property type="entry name" value="Kinase-like_dom_sf"/>
</dbReference>
<accession>A0A0F9FH00</accession>
<keyword evidence="2" id="KW-0547">Nucleotide-binding</keyword>
<evidence type="ECO:0000256" key="4">
    <source>
        <dbReference type="ARBA" id="ARBA00022840"/>
    </source>
</evidence>
<dbReference type="PANTHER" id="PTHR43289">
    <property type="entry name" value="MITOGEN-ACTIVATED PROTEIN KINASE KINASE KINASE 20-RELATED"/>
    <property type="match status" value="1"/>
</dbReference>
<feature type="non-terminal residue" evidence="6">
    <location>
        <position position="650"/>
    </location>
</feature>
<proteinExistence type="predicted"/>
<dbReference type="GO" id="GO:0004674">
    <property type="term" value="F:protein serine/threonine kinase activity"/>
    <property type="evidence" value="ECO:0007669"/>
    <property type="project" value="TreeGrafter"/>
</dbReference>
<evidence type="ECO:0000256" key="2">
    <source>
        <dbReference type="ARBA" id="ARBA00022741"/>
    </source>
</evidence>
<dbReference type="InterPro" id="IPR011990">
    <property type="entry name" value="TPR-like_helical_dom_sf"/>
</dbReference>
<dbReference type="Gene3D" id="2.60.120.560">
    <property type="entry name" value="Exo-inulinase, domain 1"/>
    <property type="match status" value="1"/>
</dbReference>
<dbReference type="PROSITE" id="PS50011">
    <property type="entry name" value="PROTEIN_KINASE_DOM"/>
    <property type="match status" value="1"/>
</dbReference>
<evidence type="ECO:0000313" key="6">
    <source>
        <dbReference type="EMBL" id="KKL85548.1"/>
    </source>
</evidence>
<dbReference type="Gene3D" id="1.10.510.10">
    <property type="entry name" value="Transferase(Phosphotransferase) domain 1"/>
    <property type="match status" value="1"/>
</dbReference>
<dbReference type="AlphaFoldDB" id="A0A0F9FH00"/>
<dbReference type="SMART" id="SM00220">
    <property type="entry name" value="S_TKc"/>
    <property type="match status" value="1"/>
</dbReference>
<name>A0A0F9FH00_9ZZZZ</name>
<dbReference type="PROSITE" id="PS00108">
    <property type="entry name" value="PROTEIN_KINASE_ST"/>
    <property type="match status" value="1"/>
</dbReference>
<sequence length="650" mass="76011">MRHEDDKHVIASSIQSLSRIFLHVCEAIAYIHSKNILHRDLKPDNIIIGKYGEVLILDWGIAKFLNEKEINKDLELKAEDLELTMPGKVAGTLSYMEPKRAMGHRATNLTDIYSLGAILYNLLTLEMPFKRKDLKTFRRTHKLEKILEPIEKAPKRDIPKSLNDICMKCLAEESLRYQNMQDLIDDLKDYIEGKPEWILTANLDLENIDDWQFQENILLAENIAISKKVDFAHWVTLMVSKLSFSTNIKIEADISLGKFSKGFGFFLNILKNQNSFMVDEGYKFWLNLDKKESEISRSNVLIFNDNLNLKPKTFYHLVIEKVDDKLSVYLDKKLIFSHINHLPIRGNYFGLAYEDTSFSIKDLKVYTSTYNVMVNCLAIADAFFAKEDYDTAIKEYEKITFSFPSRKEGLEAIFRVGISNLEKAKKLKSNQRQKYLDIAMLEFEKLHSSTFEPLEYLGKSLVYLEKKEFIEEAKCLELMIRKFSKHHQSPILFQYIIYRMHQSSYQNRESAFRIALLGLRFIPNLLNNIGSKKFLDRLENNLENLYFFEKSDDLIQYLSIKLSFILNNKSALLEILQTQDLDKANIENIIFSLLELEEVEKANDLLEQHKEKLDNTSFKLLKLCFHLPFEKALEELFKLIQKKPSIKESR</sequence>
<keyword evidence="3" id="KW-0418">Kinase</keyword>
<evidence type="ECO:0000256" key="1">
    <source>
        <dbReference type="ARBA" id="ARBA00022679"/>
    </source>
</evidence>
<feature type="domain" description="Protein kinase" evidence="5">
    <location>
        <begin position="1"/>
        <end position="191"/>
    </location>
</feature>
<dbReference type="Gene3D" id="1.25.40.10">
    <property type="entry name" value="Tetratricopeptide repeat domain"/>
    <property type="match status" value="1"/>
</dbReference>
<dbReference type="InterPro" id="IPR008271">
    <property type="entry name" value="Ser/Thr_kinase_AS"/>
</dbReference>
<organism evidence="6">
    <name type="scientific">marine sediment metagenome</name>
    <dbReference type="NCBI Taxonomy" id="412755"/>
    <lineage>
        <taxon>unclassified sequences</taxon>
        <taxon>metagenomes</taxon>
        <taxon>ecological metagenomes</taxon>
    </lineage>
</organism>
<reference evidence="6" key="1">
    <citation type="journal article" date="2015" name="Nature">
        <title>Complex archaea that bridge the gap between prokaryotes and eukaryotes.</title>
        <authorList>
            <person name="Spang A."/>
            <person name="Saw J.H."/>
            <person name="Jorgensen S.L."/>
            <person name="Zaremba-Niedzwiedzka K."/>
            <person name="Martijn J."/>
            <person name="Lind A.E."/>
            <person name="van Eijk R."/>
            <person name="Schleper C."/>
            <person name="Guy L."/>
            <person name="Ettema T.J."/>
        </authorList>
    </citation>
    <scope>NUCLEOTIDE SEQUENCE</scope>
</reference>
<evidence type="ECO:0000256" key="3">
    <source>
        <dbReference type="ARBA" id="ARBA00022777"/>
    </source>
</evidence>
<dbReference type="InterPro" id="IPR000719">
    <property type="entry name" value="Prot_kinase_dom"/>
</dbReference>